<evidence type="ECO:0000313" key="5">
    <source>
        <dbReference type="EMBL" id="AXY67590.1"/>
    </source>
</evidence>
<name>A0A3B7MI82_9CYAN</name>
<dbReference type="InterPro" id="IPR016040">
    <property type="entry name" value="NAD(P)-bd_dom"/>
</dbReference>
<feature type="domain" description="NAD(P)-binding" evidence="4">
    <location>
        <begin position="7"/>
        <end position="195"/>
    </location>
</feature>
<dbReference type="AlphaFoldDB" id="A0A3B7MI82"/>
<reference evidence="6" key="1">
    <citation type="submission" date="2018-09" db="EMBL/GenBank/DDBJ databases">
        <title>Complete genome sequence of thermophilic cyanobacteria strain Thermosynechococcus elongatus PKUAC-SCTE542.</title>
        <authorList>
            <person name="Liang Y."/>
            <person name="Tang J."/>
            <person name="Daroch M."/>
        </authorList>
    </citation>
    <scope>NUCLEOTIDE SEQUENCE [LARGE SCALE GENOMIC DNA]</scope>
    <source>
        <strain evidence="6">E542</strain>
    </source>
</reference>
<organism evidence="5 6">
    <name type="scientific">Thermosynechococcus sichuanensis E542</name>
    <dbReference type="NCBI Taxonomy" id="2016101"/>
    <lineage>
        <taxon>Bacteria</taxon>
        <taxon>Bacillati</taxon>
        <taxon>Cyanobacteriota</taxon>
        <taxon>Cyanophyceae</taxon>
        <taxon>Acaryochloridales</taxon>
        <taxon>Thermosynechococcaceae</taxon>
        <taxon>Thermosynechococcus</taxon>
        <taxon>Thermosynechococcus sichuanensis</taxon>
    </lineage>
</organism>
<dbReference type="SUPFAM" id="SSF51735">
    <property type="entry name" value="NAD(P)-binding Rossmann-fold domains"/>
    <property type="match status" value="1"/>
</dbReference>
<dbReference type="InterPro" id="IPR036291">
    <property type="entry name" value="NAD(P)-bd_dom_sf"/>
</dbReference>
<accession>A0A3B7MI82</accession>
<evidence type="ECO:0000256" key="3">
    <source>
        <dbReference type="SAM" id="MobiDB-lite"/>
    </source>
</evidence>
<dbReference type="RefSeq" id="WP_181496352.1">
    <property type="nucleotide sequence ID" value="NZ_CP032152.1"/>
</dbReference>
<dbReference type="GO" id="GO:0015979">
    <property type="term" value="P:photosynthesis"/>
    <property type="evidence" value="ECO:0007669"/>
    <property type="project" value="UniProtKB-KW"/>
</dbReference>
<keyword evidence="1" id="KW-0602">Photosynthesis</keyword>
<dbReference type="EMBL" id="CP032152">
    <property type="protein sequence ID" value="AXY67590.1"/>
    <property type="molecule type" value="Genomic_DNA"/>
</dbReference>
<dbReference type="KEGG" id="tsq:D3A95_03975"/>
<protein>
    <submittedName>
        <fullName evidence="5">NAD(P)H-binding protein</fullName>
    </submittedName>
</protein>
<evidence type="ECO:0000313" key="6">
    <source>
        <dbReference type="Proteomes" id="UP000261812"/>
    </source>
</evidence>
<proteinExistence type="predicted"/>
<dbReference type="Proteomes" id="UP000261812">
    <property type="component" value="Chromosome"/>
</dbReference>
<feature type="region of interest" description="Disordered" evidence="3">
    <location>
        <begin position="311"/>
        <end position="330"/>
    </location>
</feature>
<sequence length="330" mass="37131">MNVFIVGGTGTLGRQIVRRALDEGHQVYCFVRSPAKATFLREWGATILQGNLCAADSILEALQYAKASVVIDASATRPTDTLTIEAVDWQGKVNLIQAAQAADIEHLIFFSIMGAQDYPHVPLMQIKHCTEDFLRESGLNYTILRPCGFFQGLIGQYAIPILENQSIWVLGESTAIAYMDTQDVAKFAVRAIDRPATYGKTFDLAGTRAWTADEIIKLCENLSGQEAKITRLPIGVLRAARQATQWFQWTWNISDRLAFTEVIASGRVFNAPMEEVYRTFDLDPSETLTLEAYLQDYFTRILRKLKELDYEKAKQKKSGRKKRSPFKSTP</sequence>
<feature type="compositionally biased region" description="Basic residues" evidence="3">
    <location>
        <begin position="314"/>
        <end position="330"/>
    </location>
</feature>
<dbReference type="Gene3D" id="3.40.50.720">
    <property type="entry name" value="NAD(P)-binding Rossmann-like Domain"/>
    <property type="match status" value="1"/>
</dbReference>
<keyword evidence="2" id="KW-0604">Photosystem II</keyword>
<dbReference type="Pfam" id="PF13460">
    <property type="entry name" value="NAD_binding_10"/>
    <property type="match status" value="1"/>
</dbReference>
<evidence type="ECO:0000256" key="2">
    <source>
        <dbReference type="ARBA" id="ARBA00023276"/>
    </source>
</evidence>
<evidence type="ECO:0000259" key="4">
    <source>
        <dbReference type="Pfam" id="PF13460"/>
    </source>
</evidence>
<dbReference type="InterPro" id="IPR044256">
    <property type="entry name" value="HCF244-like"/>
</dbReference>
<evidence type="ECO:0000256" key="1">
    <source>
        <dbReference type="ARBA" id="ARBA00022531"/>
    </source>
</evidence>
<keyword evidence="6" id="KW-1185">Reference proteome</keyword>
<dbReference type="GO" id="GO:0009523">
    <property type="term" value="C:photosystem II"/>
    <property type="evidence" value="ECO:0007669"/>
    <property type="project" value="UniProtKB-KW"/>
</dbReference>
<dbReference type="PANTHER" id="PTHR47128">
    <property type="match status" value="1"/>
</dbReference>
<gene>
    <name evidence="5" type="ORF">D3A95_03975</name>
</gene>
<dbReference type="PANTHER" id="PTHR47128:SF2">
    <property type="entry name" value="PROTEIN HIGH CHLOROPHYLL FLUORESCENCE PHENOTYPE 244, CHLOROPLASTIC"/>
    <property type="match status" value="1"/>
</dbReference>
<dbReference type="CDD" id="cd05243">
    <property type="entry name" value="SDR_a5"/>
    <property type="match status" value="1"/>
</dbReference>